<feature type="compositionally biased region" description="Low complexity" evidence="1">
    <location>
        <begin position="62"/>
        <end position="91"/>
    </location>
</feature>
<dbReference type="AlphaFoldDB" id="A0A2H4VN09"/>
<feature type="region of interest" description="Disordered" evidence="1">
    <location>
        <begin position="26"/>
        <end position="91"/>
    </location>
</feature>
<dbReference type="EMBL" id="JABBYL010000011">
    <property type="protein sequence ID" value="NMO08982.1"/>
    <property type="molecule type" value="Genomic_DNA"/>
</dbReference>
<name>A0A2H4VN09_9EURY</name>
<evidence type="ECO:0000313" key="2">
    <source>
        <dbReference type="EMBL" id="AUB54585.1"/>
    </source>
</evidence>
<proteinExistence type="predicted"/>
<evidence type="ECO:0000313" key="8">
    <source>
        <dbReference type="Proteomes" id="UP000586031"/>
    </source>
</evidence>
<accession>A0A2H4V921</accession>
<feature type="compositionally biased region" description="Low complexity" evidence="1">
    <location>
        <begin position="26"/>
        <end position="39"/>
    </location>
</feature>
<reference evidence="6 7" key="1">
    <citation type="submission" date="2016-10" db="EMBL/GenBank/DDBJ databases">
        <title>Comparative genomics between deep and shallow subseafloor isolates.</title>
        <authorList>
            <person name="Ishii S."/>
            <person name="Miller J.R."/>
            <person name="Sutton G."/>
            <person name="Suzuki S."/>
            <person name="Methe B."/>
            <person name="Inagaki F."/>
            <person name="Imachi H."/>
        </authorList>
    </citation>
    <scope>NUCLEOTIDE SEQUENCE [LARGE SCALE GENOMIC DNA]</scope>
    <source>
        <strain evidence="3 6">A8p</strain>
        <strain evidence="2 7">MO-MB1</strain>
    </source>
</reference>
<keyword evidence="6" id="KW-1185">Reference proteome</keyword>
<gene>
    <name evidence="2" type="ORF">BK007_00120</name>
    <name evidence="3" type="ORF">BK009_01305</name>
    <name evidence="4" type="ORF">HA271_04755</name>
    <name evidence="5" type="ORF">HG719_03915</name>
</gene>
<sequence>MKRSTPVIIGVLLILGVVALGYFAESNNGNNNTTNNNSSQYTLLKKPNFTDQTQPSFPVESQQTPTTDATTNNNTQNNTQNQTTVTETSTV</sequence>
<evidence type="ECO:0000313" key="5">
    <source>
        <dbReference type="EMBL" id="NMO08982.1"/>
    </source>
</evidence>
<evidence type="ECO:0000256" key="1">
    <source>
        <dbReference type="SAM" id="MobiDB-lite"/>
    </source>
</evidence>
<evidence type="ECO:0000313" key="4">
    <source>
        <dbReference type="EMBL" id="HII84142.1"/>
    </source>
</evidence>
<evidence type="ECO:0000313" key="7">
    <source>
        <dbReference type="Proteomes" id="UP000232806"/>
    </source>
</evidence>
<organism evidence="3 6">
    <name type="scientific">Methanobacterium subterraneum</name>
    <dbReference type="NCBI Taxonomy" id="59277"/>
    <lineage>
        <taxon>Archaea</taxon>
        <taxon>Methanobacteriati</taxon>
        <taxon>Methanobacteriota</taxon>
        <taxon>Methanomada group</taxon>
        <taxon>Methanobacteria</taxon>
        <taxon>Methanobacteriales</taxon>
        <taxon>Methanobacteriaceae</taxon>
        <taxon>Methanobacterium</taxon>
    </lineage>
</organism>
<dbReference type="Proteomes" id="UP000591058">
    <property type="component" value="Unassembled WGS sequence"/>
</dbReference>
<protein>
    <submittedName>
        <fullName evidence="3">Uncharacterized protein</fullName>
    </submittedName>
</protein>
<dbReference type="EMBL" id="DUHE01000141">
    <property type="protein sequence ID" value="HII84142.1"/>
    <property type="molecule type" value="Genomic_DNA"/>
</dbReference>
<dbReference type="GeneID" id="35124297"/>
<reference evidence="5 9" key="3">
    <citation type="submission" date="2020-04" db="EMBL/GenBank/DDBJ databases">
        <title>Draft genome of Methanobacterium subterraneum isolated from animal feces.</title>
        <authorList>
            <person name="Ouboter H.T."/>
            <person name="Berger S."/>
            <person name="Gungor E."/>
            <person name="Jetten M.S.M."/>
            <person name="Welte C.U."/>
        </authorList>
    </citation>
    <scope>NUCLEOTIDE SEQUENCE [LARGE SCALE GENOMIC DNA]</scope>
    <source>
        <strain evidence="5">HO_2020</strain>
    </source>
</reference>
<reference evidence="8" key="2">
    <citation type="journal article" date="2020" name="bioRxiv">
        <title>A rank-normalized archaeal taxonomy based on genome phylogeny resolves widespread incomplete and uneven classifications.</title>
        <authorList>
            <person name="Rinke C."/>
            <person name="Chuvochina M."/>
            <person name="Mussig A.J."/>
            <person name="Chaumeil P.-A."/>
            <person name="Waite D.W."/>
            <person name="Whitman W.B."/>
            <person name="Parks D.H."/>
            <person name="Hugenholtz P."/>
        </authorList>
    </citation>
    <scope>NUCLEOTIDE SEQUENCE [LARGE SCALE GENOMIC DNA]</scope>
</reference>
<dbReference type="EMBL" id="CP017766">
    <property type="protein sequence ID" value="AUB54585.1"/>
    <property type="molecule type" value="Genomic_DNA"/>
</dbReference>
<accession>A0A2H4VN09</accession>
<dbReference type="EMBL" id="CP017768">
    <property type="protein sequence ID" value="AUB59436.1"/>
    <property type="molecule type" value="Genomic_DNA"/>
</dbReference>
<evidence type="ECO:0000313" key="9">
    <source>
        <dbReference type="Proteomes" id="UP000591058"/>
    </source>
</evidence>
<evidence type="ECO:0000313" key="3">
    <source>
        <dbReference type="EMBL" id="AUB59436.1"/>
    </source>
</evidence>
<dbReference type="RefSeq" id="WP_100904557.1">
    <property type="nucleotide sequence ID" value="NZ_CP017766.1"/>
</dbReference>
<dbReference type="Proteomes" id="UP000232631">
    <property type="component" value="Chromosome"/>
</dbReference>
<dbReference type="Proteomes" id="UP000232806">
    <property type="component" value="Chromosome"/>
</dbReference>
<dbReference type="KEGG" id="msub:BK009_01305"/>
<dbReference type="Proteomes" id="UP000586031">
    <property type="component" value="Unassembled WGS sequence"/>
</dbReference>
<evidence type="ECO:0000313" key="6">
    <source>
        <dbReference type="Proteomes" id="UP000232631"/>
    </source>
</evidence>
<feature type="compositionally biased region" description="Polar residues" evidence="1">
    <location>
        <begin position="49"/>
        <end position="61"/>
    </location>
</feature>